<dbReference type="Proteomes" id="UP001324427">
    <property type="component" value="Unassembled WGS sequence"/>
</dbReference>
<sequence length="461" mass="49796">MGGTGSPLQESDLIFPSATHDITTALTGLKRSNLSVTNRLHSIRADADFVQRVSDAYQLPLIANERCGSWYINPTRKAGSAYFKSTDGHFGQWSFSLRRLNLQVLDVVGEHGGCIIVDSTRRGKSMPDALSKTIPTWLCVLNRLLYPERTEWHDLQTPSDVVSESEHSQIEARLTSFVAALQSLGLDVDGLRATLGGKPLRPLWVTPATGIQSVVADDHDQWHAVVLCTASSRASEALHSSSSYVQGAADDSESWAHGLDAATFWTHREQLLSTSEDELPQLIATLVADSRLRSPIREPVLIKPTSTIWIANNAAAEASSCAASFDLVVSCSPKAHAVMADALKSRYIHLACSTGKNGSRQLRAELPKVERLRALLKSDSRILVTCQTGKDLAVGVALAIICLFCNVDGSLRPPGDDGSTQGAIALSKTVIKHRLSWIMLAMPDAAPSRATLQSVNAFLLG</sequence>
<name>A0AAV9J5G0_9PEZI</name>
<dbReference type="GO" id="GO:0019988">
    <property type="term" value="P:charged-tRNA amino acid modification"/>
    <property type="evidence" value="ECO:0007669"/>
    <property type="project" value="InterPro"/>
</dbReference>
<dbReference type="InterPro" id="IPR033421">
    <property type="entry name" value="Rit1_DUSP-like"/>
</dbReference>
<gene>
    <name evidence="3" type="ORF">LTR36_009908</name>
</gene>
<dbReference type="Pfam" id="PF17184">
    <property type="entry name" value="Rit1_C"/>
    <property type="match status" value="1"/>
</dbReference>
<dbReference type="InterPro" id="IPR007306">
    <property type="entry name" value="Rit1"/>
</dbReference>
<dbReference type="PANTHER" id="PTHR31811:SF0">
    <property type="entry name" value="TRNA A64-2'-O-RIBOSYLPHOSPHATE TRANSFERASE"/>
    <property type="match status" value="1"/>
</dbReference>
<dbReference type="Pfam" id="PF04179">
    <property type="entry name" value="Init_tRNA_PT"/>
    <property type="match status" value="1"/>
</dbReference>
<evidence type="ECO:0000259" key="1">
    <source>
        <dbReference type="Pfam" id="PF04179"/>
    </source>
</evidence>
<evidence type="ECO:0000313" key="4">
    <source>
        <dbReference type="Proteomes" id="UP001324427"/>
    </source>
</evidence>
<dbReference type="InterPro" id="IPR033449">
    <property type="entry name" value="Rit1_N"/>
</dbReference>
<proteinExistence type="predicted"/>
<dbReference type="EMBL" id="JAVFHQ010000077">
    <property type="protein sequence ID" value="KAK4540010.1"/>
    <property type="molecule type" value="Genomic_DNA"/>
</dbReference>
<dbReference type="GO" id="GO:0005737">
    <property type="term" value="C:cytoplasm"/>
    <property type="evidence" value="ECO:0007669"/>
    <property type="project" value="TreeGrafter"/>
</dbReference>
<comment type="caution">
    <text evidence="3">The sequence shown here is derived from an EMBL/GenBank/DDBJ whole genome shotgun (WGS) entry which is preliminary data.</text>
</comment>
<evidence type="ECO:0000259" key="2">
    <source>
        <dbReference type="Pfam" id="PF17184"/>
    </source>
</evidence>
<evidence type="ECO:0008006" key="5">
    <source>
        <dbReference type="Google" id="ProtNLM"/>
    </source>
</evidence>
<dbReference type="PANTHER" id="PTHR31811">
    <property type="entry name" value="TRNA A64-2'-O-RIBOSYLPHOSPHATE TRANSFERASE"/>
    <property type="match status" value="1"/>
</dbReference>
<protein>
    <recommendedName>
        <fullName evidence="5">Initiator tRNA phosphoribosyl transferase</fullName>
    </recommendedName>
</protein>
<evidence type="ECO:0000313" key="3">
    <source>
        <dbReference type="EMBL" id="KAK4540010.1"/>
    </source>
</evidence>
<dbReference type="AlphaFoldDB" id="A0AAV9J5G0"/>
<feature type="domain" description="Rit1 N-terminal" evidence="2">
    <location>
        <begin position="29"/>
        <end position="287"/>
    </location>
</feature>
<dbReference type="GO" id="GO:0043399">
    <property type="term" value="F:tRNA adenosine(64)-2'-O-ribosylphosphate transferase activity"/>
    <property type="evidence" value="ECO:0007669"/>
    <property type="project" value="InterPro"/>
</dbReference>
<feature type="domain" description="Rit1 DUSP-like" evidence="1">
    <location>
        <begin position="347"/>
        <end position="459"/>
    </location>
</feature>
<reference evidence="3 4" key="1">
    <citation type="submission" date="2021-11" db="EMBL/GenBank/DDBJ databases">
        <title>Black yeast isolated from Biological Soil Crust.</title>
        <authorList>
            <person name="Kurbessoian T."/>
        </authorList>
    </citation>
    <scope>NUCLEOTIDE SEQUENCE [LARGE SCALE GENOMIC DNA]</scope>
    <source>
        <strain evidence="3 4">CCFEE 5522</strain>
    </source>
</reference>
<accession>A0AAV9J5G0</accession>
<organism evidence="3 4">
    <name type="scientific">Oleoguttula mirabilis</name>
    <dbReference type="NCBI Taxonomy" id="1507867"/>
    <lineage>
        <taxon>Eukaryota</taxon>
        <taxon>Fungi</taxon>
        <taxon>Dikarya</taxon>
        <taxon>Ascomycota</taxon>
        <taxon>Pezizomycotina</taxon>
        <taxon>Dothideomycetes</taxon>
        <taxon>Dothideomycetidae</taxon>
        <taxon>Mycosphaerellales</taxon>
        <taxon>Teratosphaeriaceae</taxon>
        <taxon>Oleoguttula</taxon>
    </lineage>
</organism>
<keyword evidence="4" id="KW-1185">Reference proteome</keyword>
<dbReference type="PIRSF" id="PIRSF007747">
    <property type="entry name" value="Ribosyl_Ptfrase"/>
    <property type="match status" value="1"/>
</dbReference>